<name>A0ABS6MRH7_9GAMM</name>
<proteinExistence type="inferred from homology"/>
<dbReference type="Pfam" id="PF03588">
    <property type="entry name" value="Leu_Phe_trans"/>
    <property type="match status" value="1"/>
</dbReference>
<sequence>MLNWLARDSLQFPPLEQALREPDGLLAAGGDLSPERLISAYRHGCFPWFQEGQPILWWSPNPRMVLFPAELHVSHSLRKLMRQGRFEVSFDRDFPAVIHACAAPRSYAEGTWITRAMQAAYLELHRRGIAHSVEVWQEGQLVGGLYGLAMGRLFFGESMFSRTDNASKIGFVTLVEQLRECGFALIDCQMHTQHLSSFGAREIPRADFADHLERYLDQSGPTPWASTPG</sequence>
<dbReference type="GO" id="GO:0008914">
    <property type="term" value="F:leucyl-tRNA--protein transferase activity"/>
    <property type="evidence" value="ECO:0007669"/>
    <property type="project" value="UniProtKB-EC"/>
</dbReference>
<dbReference type="NCBIfam" id="TIGR00667">
    <property type="entry name" value="aat"/>
    <property type="match status" value="1"/>
</dbReference>
<dbReference type="Proteomes" id="UP000813068">
    <property type="component" value="Unassembled WGS sequence"/>
</dbReference>
<accession>A0ABS6MRH7</accession>
<evidence type="ECO:0000313" key="3">
    <source>
        <dbReference type="Proteomes" id="UP000813068"/>
    </source>
</evidence>
<keyword evidence="1" id="KW-0963">Cytoplasm</keyword>
<comment type="catalytic activity">
    <reaction evidence="1">
        <text>N-terminal L-arginyl-[protein] + L-leucyl-tRNA(Leu) = N-terminal L-leucyl-L-arginyl-[protein] + tRNA(Leu) + H(+)</text>
        <dbReference type="Rhea" id="RHEA:50416"/>
        <dbReference type="Rhea" id="RHEA-COMP:9613"/>
        <dbReference type="Rhea" id="RHEA-COMP:9622"/>
        <dbReference type="Rhea" id="RHEA-COMP:12672"/>
        <dbReference type="Rhea" id="RHEA-COMP:12673"/>
        <dbReference type="ChEBI" id="CHEBI:15378"/>
        <dbReference type="ChEBI" id="CHEBI:64719"/>
        <dbReference type="ChEBI" id="CHEBI:78442"/>
        <dbReference type="ChEBI" id="CHEBI:78494"/>
        <dbReference type="ChEBI" id="CHEBI:133044"/>
        <dbReference type="EC" id="2.3.2.6"/>
    </reaction>
</comment>
<evidence type="ECO:0000313" key="2">
    <source>
        <dbReference type="EMBL" id="MBV2131190.1"/>
    </source>
</evidence>
<comment type="subcellular location">
    <subcellularLocation>
        <location evidence="1">Cytoplasm</location>
    </subcellularLocation>
</comment>
<comment type="catalytic activity">
    <reaction evidence="1">
        <text>N-terminal L-lysyl-[protein] + L-leucyl-tRNA(Leu) = N-terminal L-leucyl-L-lysyl-[protein] + tRNA(Leu) + H(+)</text>
        <dbReference type="Rhea" id="RHEA:12340"/>
        <dbReference type="Rhea" id="RHEA-COMP:9613"/>
        <dbReference type="Rhea" id="RHEA-COMP:9622"/>
        <dbReference type="Rhea" id="RHEA-COMP:12670"/>
        <dbReference type="Rhea" id="RHEA-COMP:12671"/>
        <dbReference type="ChEBI" id="CHEBI:15378"/>
        <dbReference type="ChEBI" id="CHEBI:65249"/>
        <dbReference type="ChEBI" id="CHEBI:78442"/>
        <dbReference type="ChEBI" id="CHEBI:78494"/>
        <dbReference type="ChEBI" id="CHEBI:133043"/>
        <dbReference type="EC" id="2.3.2.6"/>
    </reaction>
</comment>
<dbReference type="PANTHER" id="PTHR30098:SF2">
    <property type="entry name" value="LEUCYL_PHENYLALANYL-TRNA--PROTEIN TRANSFERASE"/>
    <property type="match status" value="1"/>
</dbReference>
<dbReference type="HAMAP" id="MF_00688">
    <property type="entry name" value="Leu_Phe_trans"/>
    <property type="match status" value="1"/>
</dbReference>
<dbReference type="InterPro" id="IPR004616">
    <property type="entry name" value="Leu/Phe-tRNA_Trfase"/>
</dbReference>
<comment type="function">
    <text evidence="1">Functions in the N-end rule pathway of protein degradation where it conjugates Leu, Phe and, less efficiently, Met from aminoacyl-tRNAs to the N-termini of proteins containing an N-terminal arginine or lysine.</text>
</comment>
<comment type="caution">
    <text evidence="2">The sequence shown here is derived from an EMBL/GenBank/DDBJ whole genome shotgun (WGS) entry which is preliminary data.</text>
</comment>
<dbReference type="EMBL" id="JAHRGL010000001">
    <property type="protein sequence ID" value="MBV2131190.1"/>
    <property type="molecule type" value="Genomic_DNA"/>
</dbReference>
<dbReference type="EC" id="2.3.2.6" evidence="1"/>
<dbReference type="PANTHER" id="PTHR30098">
    <property type="entry name" value="LEUCYL/PHENYLALANYL-TRNA--PROTEIN TRANSFERASE"/>
    <property type="match status" value="1"/>
</dbReference>
<keyword evidence="1 2" id="KW-0808">Transferase</keyword>
<comment type="catalytic activity">
    <reaction evidence="1">
        <text>L-phenylalanyl-tRNA(Phe) + an N-terminal L-alpha-aminoacyl-[protein] = an N-terminal L-phenylalanyl-L-alpha-aminoacyl-[protein] + tRNA(Phe)</text>
        <dbReference type="Rhea" id="RHEA:43632"/>
        <dbReference type="Rhea" id="RHEA-COMP:9668"/>
        <dbReference type="Rhea" id="RHEA-COMP:9699"/>
        <dbReference type="Rhea" id="RHEA-COMP:10636"/>
        <dbReference type="Rhea" id="RHEA-COMP:10637"/>
        <dbReference type="ChEBI" id="CHEBI:78442"/>
        <dbReference type="ChEBI" id="CHEBI:78531"/>
        <dbReference type="ChEBI" id="CHEBI:78597"/>
        <dbReference type="ChEBI" id="CHEBI:83561"/>
        <dbReference type="EC" id="2.3.2.6"/>
    </reaction>
</comment>
<organism evidence="2 3">
    <name type="scientific">Geopseudomonas aromaticivorans</name>
    <dbReference type="NCBI Taxonomy" id="2849492"/>
    <lineage>
        <taxon>Bacteria</taxon>
        <taxon>Pseudomonadati</taxon>
        <taxon>Pseudomonadota</taxon>
        <taxon>Gammaproteobacteria</taxon>
        <taxon>Pseudomonadales</taxon>
        <taxon>Pseudomonadaceae</taxon>
        <taxon>Geopseudomonas</taxon>
    </lineage>
</organism>
<keyword evidence="3" id="KW-1185">Reference proteome</keyword>
<evidence type="ECO:0000256" key="1">
    <source>
        <dbReference type="HAMAP-Rule" id="MF_00688"/>
    </source>
</evidence>
<comment type="similarity">
    <text evidence="1">Belongs to the L/F-transferase family.</text>
</comment>
<dbReference type="RefSeq" id="WP_217679032.1">
    <property type="nucleotide sequence ID" value="NZ_JAHRGL010000001.1"/>
</dbReference>
<keyword evidence="1 2" id="KW-0012">Acyltransferase</keyword>
<protein>
    <recommendedName>
        <fullName evidence="1">Leucyl/phenylalanyl-tRNA--protein transferase</fullName>
        <ecNumber evidence="1">2.3.2.6</ecNumber>
    </recommendedName>
    <alternativeName>
        <fullName evidence="1">L/F-transferase</fullName>
    </alternativeName>
    <alternativeName>
        <fullName evidence="1">Leucyltransferase</fullName>
    </alternativeName>
    <alternativeName>
        <fullName evidence="1">Phenyalanyltransferase</fullName>
    </alternativeName>
</protein>
<reference evidence="2 3" key="1">
    <citation type="submission" date="2021-06" db="EMBL/GenBank/DDBJ databases">
        <title>Differences between aerobic and microaerobic xylene degrading microbial communities.</title>
        <authorList>
            <person name="Banerjee S."/>
            <person name="Tancsics A."/>
        </authorList>
    </citation>
    <scope>NUCLEOTIDE SEQUENCE [LARGE SCALE GENOMIC DNA]</scope>
    <source>
        <strain evidence="2 3">MAP12</strain>
    </source>
</reference>
<gene>
    <name evidence="1 2" type="primary">aat</name>
    <name evidence="2" type="ORF">KRX52_00060</name>
</gene>